<reference evidence="1" key="1">
    <citation type="journal article" date="2021" name="New Phytol.">
        <title>Evolutionary innovations through gain and loss of genes in the ectomycorrhizal Boletales.</title>
        <authorList>
            <person name="Wu G."/>
            <person name="Miyauchi S."/>
            <person name="Morin E."/>
            <person name="Kuo A."/>
            <person name="Drula E."/>
            <person name="Varga T."/>
            <person name="Kohler A."/>
            <person name="Feng B."/>
            <person name="Cao Y."/>
            <person name="Lipzen A."/>
            <person name="Daum C."/>
            <person name="Hundley H."/>
            <person name="Pangilinan J."/>
            <person name="Johnson J."/>
            <person name="Barry K."/>
            <person name="LaButti K."/>
            <person name="Ng V."/>
            <person name="Ahrendt S."/>
            <person name="Min B."/>
            <person name="Choi I.G."/>
            <person name="Park H."/>
            <person name="Plett J.M."/>
            <person name="Magnuson J."/>
            <person name="Spatafora J.W."/>
            <person name="Nagy L.G."/>
            <person name="Henrissat B."/>
            <person name="Grigoriev I.V."/>
            <person name="Yang Z.L."/>
            <person name="Xu J."/>
            <person name="Martin F.M."/>
        </authorList>
    </citation>
    <scope>NUCLEOTIDE SEQUENCE</scope>
    <source>
        <strain evidence="1">KUC20120723A-06</strain>
    </source>
</reference>
<dbReference type="EMBL" id="MU266881">
    <property type="protein sequence ID" value="KAH7917989.1"/>
    <property type="molecule type" value="Genomic_DNA"/>
</dbReference>
<keyword evidence="2" id="KW-1185">Reference proteome</keyword>
<evidence type="ECO:0000313" key="1">
    <source>
        <dbReference type="EMBL" id="KAH7917989.1"/>
    </source>
</evidence>
<comment type="caution">
    <text evidence="1">The sequence shown here is derived from an EMBL/GenBank/DDBJ whole genome shotgun (WGS) entry which is preliminary data.</text>
</comment>
<dbReference type="Proteomes" id="UP000790709">
    <property type="component" value="Unassembled WGS sequence"/>
</dbReference>
<name>A0ACB8AYD3_9AGAM</name>
<sequence>MSFKYLFMCSRYYRRLRVLTSIHIEREAKHSTRLARTRWTSILVLQAISAPWAILSGGPGAATACVASQHFLHKIMGRSYSTHPFTMLALNGAHDELSAAFRASQRRCGPRRRSAPRPRCTSASGVAPLLLAAPQTPHCGQGGTPRTLVPRHAYDPRLAGIPRFARVPPSCKRSYSRTWSPPASVPPKRSSPCGGHTLARAQGTRTMIHPSAIPRLART</sequence>
<organism evidence="1 2">
    <name type="scientific">Leucogyrophana mollusca</name>
    <dbReference type="NCBI Taxonomy" id="85980"/>
    <lineage>
        <taxon>Eukaryota</taxon>
        <taxon>Fungi</taxon>
        <taxon>Dikarya</taxon>
        <taxon>Basidiomycota</taxon>
        <taxon>Agaricomycotina</taxon>
        <taxon>Agaricomycetes</taxon>
        <taxon>Agaricomycetidae</taxon>
        <taxon>Boletales</taxon>
        <taxon>Boletales incertae sedis</taxon>
        <taxon>Leucogyrophana</taxon>
    </lineage>
</organism>
<proteinExistence type="predicted"/>
<accession>A0ACB8AYD3</accession>
<gene>
    <name evidence="1" type="ORF">BV22DRAFT_920976</name>
</gene>
<protein>
    <submittedName>
        <fullName evidence="1">Uncharacterized protein</fullName>
    </submittedName>
</protein>
<evidence type="ECO:0000313" key="2">
    <source>
        <dbReference type="Proteomes" id="UP000790709"/>
    </source>
</evidence>